<comment type="caution">
    <text evidence="2">The sequence shown here is derived from an EMBL/GenBank/DDBJ whole genome shotgun (WGS) entry which is preliminary data.</text>
</comment>
<sequence length="87" mass="8817">MPTPASAAIASIETPSTPLSRNSFAAAASTFARLRAASARSLGRVAGGADGSLDEADRGPLNSMSLTQADYSPLKAGEASHDRTDQP</sequence>
<proteinExistence type="predicted"/>
<name>A0ABQ2QGX5_9ACTN</name>
<organism evidence="2 3">
    <name type="scientific">Streptosporangium pseudovulgare</name>
    <dbReference type="NCBI Taxonomy" id="35765"/>
    <lineage>
        <taxon>Bacteria</taxon>
        <taxon>Bacillati</taxon>
        <taxon>Actinomycetota</taxon>
        <taxon>Actinomycetes</taxon>
        <taxon>Streptosporangiales</taxon>
        <taxon>Streptosporangiaceae</taxon>
        <taxon>Streptosporangium</taxon>
    </lineage>
</organism>
<evidence type="ECO:0008006" key="4">
    <source>
        <dbReference type="Google" id="ProtNLM"/>
    </source>
</evidence>
<reference evidence="3" key="1">
    <citation type="journal article" date="2019" name="Int. J. Syst. Evol. Microbiol.">
        <title>The Global Catalogue of Microorganisms (GCM) 10K type strain sequencing project: providing services to taxonomists for standard genome sequencing and annotation.</title>
        <authorList>
            <consortium name="The Broad Institute Genomics Platform"/>
            <consortium name="The Broad Institute Genome Sequencing Center for Infectious Disease"/>
            <person name="Wu L."/>
            <person name="Ma J."/>
        </authorList>
    </citation>
    <scope>NUCLEOTIDE SEQUENCE [LARGE SCALE GENOMIC DNA]</scope>
    <source>
        <strain evidence="3">JCM 3115</strain>
    </source>
</reference>
<evidence type="ECO:0000256" key="1">
    <source>
        <dbReference type="SAM" id="MobiDB-lite"/>
    </source>
</evidence>
<evidence type="ECO:0000313" key="3">
    <source>
        <dbReference type="Proteomes" id="UP000611554"/>
    </source>
</evidence>
<dbReference type="EMBL" id="BMQJ01000001">
    <property type="protein sequence ID" value="GGP78956.1"/>
    <property type="molecule type" value="Genomic_DNA"/>
</dbReference>
<dbReference type="Proteomes" id="UP000611554">
    <property type="component" value="Unassembled WGS sequence"/>
</dbReference>
<keyword evidence="3" id="KW-1185">Reference proteome</keyword>
<feature type="region of interest" description="Disordered" evidence="1">
    <location>
        <begin position="42"/>
        <end position="87"/>
    </location>
</feature>
<feature type="compositionally biased region" description="Basic and acidic residues" evidence="1">
    <location>
        <begin position="78"/>
        <end position="87"/>
    </location>
</feature>
<gene>
    <name evidence="2" type="ORF">GCM10010140_04100</name>
</gene>
<protein>
    <recommendedName>
        <fullName evidence="4">FXSXX-COOH protein</fullName>
    </recommendedName>
</protein>
<accession>A0ABQ2QGX5</accession>
<evidence type="ECO:0000313" key="2">
    <source>
        <dbReference type="EMBL" id="GGP78956.1"/>
    </source>
</evidence>